<evidence type="ECO:0000256" key="6">
    <source>
        <dbReference type="ARBA" id="ARBA00022475"/>
    </source>
</evidence>
<evidence type="ECO:0000256" key="2">
    <source>
        <dbReference type="ARBA" id="ARBA00004651"/>
    </source>
</evidence>
<evidence type="ECO:0000256" key="5">
    <source>
        <dbReference type="ARBA" id="ARBA00022448"/>
    </source>
</evidence>
<evidence type="ECO:0000313" key="11">
    <source>
        <dbReference type="EMBL" id="MFB9089865.1"/>
    </source>
</evidence>
<feature type="transmembrane region" description="Helical" evidence="10">
    <location>
        <begin position="40"/>
        <end position="59"/>
    </location>
</feature>
<dbReference type="Pfam" id="PF04973">
    <property type="entry name" value="NMN_transporter"/>
    <property type="match status" value="1"/>
</dbReference>
<keyword evidence="5" id="KW-0813">Transport</keyword>
<dbReference type="Proteomes" id="UP001589576">
    <property type="component" value="Unassembled WGS sequence"/>
</dbReference>
<evidence type="ECO:0000256" key="9">
    <source>
        <dbReference type="ARBA" id="ARBA00023136"/>
    </source>
</evidence>
<dbReference type="NCBIfam" id="TIGR01528">
    <property type="entry name" value="NMN_trans_PnuC"/>
    <property type="match status" value="1"/>
</dbReference>
<dbReference type="PANTHER" id="PTHR36122">
    <property type="entry name" value="NICOTINAMIDE RIBOSIDE TRANSPORTER PNUC"/>
    <property type="match status" value="1"/>
</dbReference>
<evidence type="ECO:0000313" key="12">
    <source>
        <dbReference type="Proteomes" id="UP001589576"/>
    </source>
</evidence>
<sequence length="205" mass="24715">MFEFLFNQYRDYPTYEIVLEVTAILFGLLSVWYAKKDNILVFPTGIINTAIYTYLLWKWSLLGDMMINFYYVLMSIYGWYHWTRKKENVVEFPISRMNTYEKKVSIVLFIGTIVFVIAVYTFFDKFTHWTSYVDTLVTGIFFVGMWLMARRKIENWILWIIGDIISIPMYFVKGYSFTSIQYLIFTIIAIFGYLEWKRTLQQKII</sequence>
<evidence type="ECO:0000256" key="3">
    <source>
        <dbReference type="ARBA" id="ARBA00006669"/>
    </source>
</evidence>
<comment type="caution">
    <text evidence="11">The sequence shown here is derived from an EMBL/GenBank/DDBJ whole genome shotgun (WGS) entry which is preliminary data.</text>
</comment>
<organism evidence="11 12">
    <name type="scientific">Flavobacterium paronense</name>
    <dbReference type="NCBI Taxonomy" id="1392775"/>
    <lineage>
        <taxon>Bacteria</taxon>
        <taxon>Pseudomonadati</taxon>
        <taxon>Bacteroidota</taxon>
        <taxon>Flavobacteriia</taxon>
        <taxon>Flavobacteriales</taxon>
        <taxon>Flavobacteriaceae</taxon>
        <taxon>Flavobacterium</taxon>
    </lineage>
</organism>
<keyword evidence="7 10" id="KW-0812">Transmembrane</keyword>
<keyword evidence="6" id="KW-1003">Cell membrane</keyword>
<gene>
    <name evidence="11" type="primary">pnuC</name>
    <name evidence="11" type="ORF">ACFFUU_09655</name>
</gene>
<dbReference type="EMBL" id="JBHMFB010000016">
    <property type="protein sequence ID" value="MFB9089865.1"/>
    <property type="molecule type" value="Genomic_DNA"/>
</dbReference>
<dbReference type="InterPro" id="IPR006419">
    <property type="entry name" value="NMN_transpt_PnuC"/>
</dbReference>
<protein>
    <recommendedName>
        <fullName evidence="4">Nicotinamide riboside transporter PnuC</fullName>
    </recommendedName>
</protein>
<feature type="transmembrane region" description="Helical" evidence="10">
    <location>
        <begin position="104"/>
        <end position="123"/>
    </location>
</feature>
<feature type="transmembrane region" description="Helical" evidence="10">
    <location>
        <begin position="65"/>
        <end position="83"/>
    </location>
</feature>
<keyword evidence="8 10" id="KW-1133">Transmembrane helix</keyword>
<dbReference type="PANTHER" id="PTHR36122:SF2">
    <property type="entry name" value="NICOTINAMIDE RIBOSIDE TRANSPORTER PNUC"/>
    <property type="match status" value="1"/>
</dbReference>
<feature type="transmembrane region" description="Helical" evidence="10">
    <location>
        <begin position="12"/>
        <end position="33"/>
    </location>
</feature>
<comment type="similarity">
    <text evidence="3">Belongs to the nicotinamide ribonucleoside (NR) uptake permease (TC 4.B.1) family.</text>
</comment>
<keyword evidence="9 10" id="KW-0472">Membrane</keyword>
<accession>A0ABV5GFI6</accession>
<evidence type="ECO:0000256" key="8">
    <source>
        <dbReference type="ARBA" id="ARBA00022989"/>
    </source>
</evidence>
<keyword evidence="12" id="KW-1185">Reference proteome</keyword>
<reference evidence="11 12" key="1">
    <citation type="submission" date="2024-09" db="EMBL/GenBank/DDBJ databases">
        <authorList>
            <person name="Sun Q."/>
            <person name="Mori K."/>
        </authorList>
    </citation>
    <scope>NUCLEOTIDE SEQUENCE [LARGE SCALE GENOMIC DNA]</scope>
    <source>
        <strain evidence="11 12">CECT 8460</strain>
    </source>
</reference>
<dbReference type="RefSeq" id="WP_290284123.1">
    <property type="nucleotide sequence ID" value="NZ_JAUFQN010000019.1"/>
</dbReference>
<feature type="transmembrane region" description="Helical" evidence="10">
    <location>
        <begin position="129"/>
        <end position="149"/>
    </location>
</feature>
<evidence type="ECO:0000256" key="10">
    <source>
        <dbReference type="SAM" id="Phobius"/>
    </source>
</evidence>
<comment type="subcellular location">
    <subcellularLocation>
        <location evidence="2">Cell membrane</location>
        <topology evidence="2">Multi-pass membrane protein</topology>
    </subcellularLocation>
</comment>
<feature type="transmembrane region" description="Helical" evidence="10">
    <location>
        <begin position="179"/>
        <end position="196"/>
    </location>
</feature>
<proteinExistence type="inferred from homology"/>
<evidence type="ECO:0000256" key="7">
    <source>
        <dbReference type="ARBA" id="ARBA00022692"/>
    </source>
</evidence>
<feature type="transmembrane region" description="Helical" evidence="10">
    <location>
        <begin position="156"/>
        <end position="173"/>
    </location>
</feature>
<evidence type="ECO:0000256" key="1">
    <source>
        <dbReference type="ARBA" id="ARBA00002672"/>
    </source>
</evidence>
<comment type="function">
    <text evidence="1">Required for nicotinamide riboside transport across the inner membrane.</text>
</comment>
<name>A0ABV5GFI6_9FLAO</name>
<evidence type="ECO:0000256" key="4">
    <source>
        <dbReference type="ARBA" id="ARBA00017522"/>
    </source>
</evidence>